<dbReference type="Pfam" id="PF25976">
    <property type="entry name" value="LpqB_N"/>
    <property type="match status" value="1"/>
</dbReference>
<dbReference type="Pfam" id="PF10647">
    <property type="entry name" value="Gmad1"/>
    <property type="match status" value="1"/>
</dbReference>
<gene>
    <name evidence="5" type="ORF">FVP77_09435</name>
</gene>
<protein>
    <recommendedName>
        <fullName evidence="7">GerMN domain-containing protein</fullName>
    </recommendedName>
</protein>
<sequence>MRRVIAALAVGMLLLLAGCTGLPTSGPVQPGLLPREADDSPPFDLVPDPPQAGASPQQIVDGFLRAGVGAQNDWQTAREYLTTDFAPQWQPKSVTIDRLSERAAAPSSPSPTPSQGSDSVEVTQRVTAEAFVSETGEYTPADGRPLSLSFHLVQTDEGWRIDRAPDGIVLYQEVFPSVFRSASIMYFDPTYTYLVPDVRWFPNTLIAARVAQALVDGPPSEWLSRGIANAFPDNVTLASSAVPLEDGGTTAQVEFTPAVLALDDRTLDRMQTQLEKSLESVGVAEVQMTVGTTPVTAEAVAVRSTRVNSNPLVEIAGGEFGFLSSNTVEAVPGISGAVREIDAASVGLAADRGSAAVQNTDGAILRAFANGTYEVLDGSTVDLVVPSVDTQSAVWSASTSDPDAFTVYPLEGEPVAVSASLWTAAVELSAFQVSRDGTRLAALVRTGDRTELWVAAITREGGVPVAVGEPQVLATTSSVGLDLAWLDDVSVGVLLTSEQGATVLLQPVGGRGSSNAVTSGAVGISGGNSSVRLRTSDGALLIQRGANWEEAAGDIAVLGVQQGSPE</sequence>
<name>A0A5C8I6D3_9MICO</name>
<dbReference type="InterPro" id="IPR059026">
    <property type="entry name" value="LpqB_N"/>
</dbReference>
<organism evidence="5 6">
    <name type="scientific">Microbacterium hatanonis</name>
    <dbReference type="NCBI Taxonomy" id="404366"/>
    <lineage>
        <taxon>Bacteria</taxon>
        <taxon>Bacillati</taxon>
        <taxon>Actinomycetota</taxon>
        <taxon>Actinomycetes</taxon>
        <taxon>Micrococcales</taxon>
        <taxon>Microbacteriaceae</taxon>
        <taxon>Microbacterium</taxon>
    </lineage>
</organism>
<dbReference type="AlphaFoldDB" id="A0A5C8I6D3"/>
<dbReference type="Proteomes" id="UP000321034">
    <property type="component" value="Unassembled WGS sequence"/>
</dbReference>
<dbReference type="OrthoDB" id="3226781at2"/>
<accession>A0A5C8I6D3</accession>
<comment type="caution">
    <text evidence="5">The sequence shown here is derived from an EMBL/GenBank/DDBJ whole genome shotgun (WGS) entry which is preliminary data.</text>
</comment>
<feature type="domain" description="Lipoprotein LpqB C-terminal" evidence="3">
    <location>
        <begin position="323"/>
        <end position="553"/>
    </location>
</feature>
<evidence type="ECO:0000313" key="5">
    <source>
        <dbReference type="EMBL" id="TXK13584.1"/>
    </source>
</evidence>
<feature type="chain" id="PRO_5038539934" description="GerMN domain-containing protein" evidence="2">
    <location>
        <begin position="18"/>
        <end position="566"/>
    </location>
</feature>
<dbReference type="EMBL" id="VRSV01000001">
    <property type="protein sequence ID" value="TXK13584.1"/>
    <property type="molecule type" value="Genomic_DNA"/>
</dbReference>
<feature type="region of interest" description="Disordered" evidence="1">
    <location>
        <begin position="27"/>
        <end position="56"/>
    </location>
</feature>
<dbReference type="RefSeq" id="WP_147894231.1">
    <property type="nucleotide sequence ID" value="NZ_BAAANR010000001.1"/>
</dbReference>
<keyword evidence="6" id="KW-1185">Reference proteome</keyword>
<keyword evidence="2" id="KW-0732">Signal</keyword>
<dbReference type="InterPro" id="IPR018910">
    <property type="entry name" value="LpqB_C"/>
</dbReference>
<evidence type="ECO:0000259" key="3">
    <source>
        <dbReference type="Pfam" id="PF10647"/>
    </source>
</evidence>
<evidence type="ECO:0000259" key="4">
    <source>
        <dbReference type="Pfam" id="PF25976"/>
    </source>
</evidence>
<feature type="signal peptide" evidence="2">
    <location>
        <begin position="1"/>
        <end position="17"/>
    </location>
</feature>
<feature type="domain" description="Lipoprotein LpqB N-terminal" evidence="4">
    <location>
        <begin position="49"/>
        <end position="175"/>
    </location>
</feature>
<dbReference type="PROSITE" id="PS51257">
    <property type="entry name" value="PROKAR_LIPOPROTEIN"/>
    <property type="match status" value="1"/>
</dbReference>
<reference evidence="5 6" key="1">
    <citation type="submission" date="2019-08" db="EMBL/GenBank/DDBJ databases">
        <authorList>
            <person name="Dong K."/>
        </authorList>
    </citation>
    <scope>NUCLEOTIDE SEQUENCE [LARGE SCALE GENOMIC DNA]</scope>
    <source>
        <strain evidence="5 6">JCM14558</strain>
    </source>
</reference>
<feature type="region of interest" description="Disordered" evidence="1">
    <location>
        <begin position="100"/>
        <end position="122"/>
    </location>
</feature>
<proteinExistence type="predicted"/>
<evidence type="ECO:0000256" key="2">
    <source>
        <dbReference type="SAM" id="SignalP"/>
    </source>
</evidence>
<evidence type="ECO:0000313" key="6">
    <source>
        <dbReference type="Proteomes" id="UP000321034"/>
    </source>
</evidence>
<evidence type="ECO:0000256" key="1">
    <source>
        <dbReference type="SAM" id="MobiDB-lite"/>
    </source>
</evidence>
<evidence type="ECO:0008006" key="7">
    <source>
        <dbReference type="Google" id="ProtNLM"/>
    </source>
</evidence>